<dbReference type="STRING" id="69279.BG36_22895"/>
<dbReference type="RefSeq" id="WP_035025136.1">
    <property type="nucleotide sequence ID" value="NZ_KK073882.1"/>
</dbReference>
<dbReference type="eggNOG" id="ENOG50300UZ">
    <property type="taxonomic scope" value="Bacteria"/>
</dbReference>
<comment type="caution">
    <text evidence="2">The sequence shown here is derived from an EMBL/GenBank/DDBJ whole genome shotgun (WGS) entry which is preliminary data.</text>
</comment>
<gene>
    <name evidence="2" type="ORF">BG36_22895</name>
</gene>
<dbReference type="EMBL" id="JENY01000008">
    <property type="protein sequence ID" value="EXL09139.1"/>
    <property type="molecule type" value="Genomic_DNA"/>
</dbReference>
<evidence type="ECO:0000256" key="1">
    <source>
        <dbReference type="SAM" id="Phobius"/>
    </source>
</evidence>
<accession>A0A011TBX5</accession>
<keyword evidence="1" id="KW-1133">Transmembrane helix</keyword>
<proteinExistence type="predicted"/>
<organism evidence="2 3">
    <name type="scientific">Aquamicrobium defluvii</name>
    <dbReference type="NCBI Taxonomy" id="69279"/>
    <lineage>
        <taxon>Bacteria</taxon>
        <taxon>Pseudomonadati</taxon>
        <taxon>Pseudomonadota</taxon>
        <taxon>Alphaproteobacteria</taxon>
        <taxon>Hyphomicrobiales</taxon>
        <taxon>Phyllobacteriaceae</taxon>
        <taxon>Aquamicrobium</taxon>
    </lineage>
</organism>
<keyword evidence="1" id="KW-0812">Transmembrane</keyword>
<protein>
    <submittedName>
        <fullName evidence="2">Uncharacterized protein</fullName>
    </submittedName>
</protein>
<feature type="transmembrane region" description="Helical" evidence="1">
    <location>
        <begin position="92"/>
        <end position="114"/>
    </location>
</feature>
<name>A0A011TBX5_9HYPH</name>
<reference evidence="2 3" key="1">
    <citation type="submission" date="2014-02" db="EMBL/GenBank/DDBJ databases">
        <title>Aquamicrobium defluvii Genome sequencing.</title>
        <authorList>
            <person name="Wang X."/>
        </authorList>
    </citation>
    <scope>NUCLEOTIDE SEQUENCE [LARGE SCALE GENOMIC DNA]</scope>
    <source>
        <strain evidence="2 3">W13Z1</strain>
    </source>
</reference>
<dbReference type="PATRIC" id="fig|69279.3.peg.1509"/>
<dbReference type="AlphaFoldDB" id="A0A011TBX5"/>
<sequence length="120" mass="13221">MSRETMAERQARLEEQMRALAAGVAALVEQGKEAAESRRRGYQAQEETRIEIINLKHRMDGLERSVDGIKPTTLELERVRDRVMFAGKLGQGLWSVGKMLLAAAAGAASAWYAVTGRPPP</sequence>
<evidence type="ECO:0000313" key="2">
    <source>
        <dbReference type="EMBL" id="EXL09139.1"/>
    </source>
</evidence>
<dbReference type="HOGENOM" id="CLU_2044829_0_0_5"/>
<keyword evidence="1" id="KW-0472">Membrane</keyword>
<evidence type="ECO:0000313" key="3">
    <source>
        <dbReference type="Proteomes" id="UP000019849"/>
    </source>
</evidence>
<dbReference type="Proteomes" id="UP000019849">
    <property type="component" value="Unassembled WGS sequence"/>
</dbReference>